<feature type="compositionally biased region" description="Acidic residues" evidence="1">
    <location>
        <begin position="43"/>
        <end position="52"/>
    </location>
</feature>
<protein>
    <submittedName>
        <fullName evidence="2">Uncharacterized protein</fullName>
    </submittedName>
</protein>
<dbReference type="Pfam" id="PF20368">
    <property type="entry name" value="DUF6663"/>
    <property type="match status" value="1"/>
</dbReference>
<proteinExistence type="predicted"/>
<reference evidence="2 3" key="1">
    <citation type="submission" date="2022-04" db="EMBL/GenBank/DDBJ databases">
        <title>Diverse halophilic archaea isolated from saline environments.</title>
        <authorList>
            <person name="Cui H.-L."/>
        </authorList>
    </citation>
    <scope>NUCLEOTIDE SEQUENCE [LARGE SCALE GENOMIC DNA]</scope>
    <source>
        <strain evidence="2 3">XZYJT49</strain>
    </source>
</reference>
<dbReference type="EMBL" id="CP096659">
    <property type="protein sequence ID" value="UPV75023.1"/>
    <property type="molecule type" value="Genomic_DNA"/>
</dbReference>
<organism evidence="2 3">
    <name type="scientific">Halorussus limi</name>
    <dbReference type="NCBI Taxonomy" id="2938695"/>
    <lineage>
        <taxon>Archaea</taxon>
        <taxon>Methanobacteriati</taxon>
        <taxon>Methanobacteriota</taxon>
        <taxon>Stenosarchaea group</taxon>
        <taxon>Halobacteria</taxon>
        <taxon>Halobacteriales</taxon>
        <taxon>Haladaptataceae</taxon>
        <taxon>Halorussus</taxon>
    </lineage>
</organism>
<evidence type="ECO:0000313" key="2">
    <source>
        <dbReference type="EMBL" id="UPV75023.1"/>
    </source>
</evidence>
<feature type="compositionally biased region" description="Basic and acidic residues" evidence="1">
    <location>
        <begin position="1"/>
        <end position="41"/>
    </location>
</feature>
<evidence type="ECO:0000313" key="3">
    <source>
        <dbReference type="Proteomes" id="UP000830729"/>
    </source>
</evidence>
<gene>
    <name evidence="2" type="ORF">M0R89_02900</name>
</gene>
<dbReference type="AlphaFoldDB" id="A0A8U0HW91"/>
<name>A0A8U0HW91_9EURY</name>
<feature type="compositionally biased region" description="Basic and acidic residues" evidence="1">
    <location>
        <begin position="53"/>
        <end position="69"/>
    </location>
</feature>
<dbReference type="Proteomes" id="UP000830729">
    <property type="component" value="Chromosome"/>
</dbReference>
<dbReference type="RefSeq" id="WP_248651066.1">
    <property type="nucleotide sequence ID" value="NZ_CP096659.1"/>
</dbReference>
<dbReference type="GeneID" id="72184113"/>
<dbReference type="KEGG" id="halx:M0R89_02900"/>
<accession>A0A8U0HW91</accession>
<evidence type="ECO:0000256" key="1">
    <source>
        <dbReference type="SAM" id="MobiDB-lite"/>
    </source>
</evidence>
<dbReference type="InterPro" id="IPR046604">
    <property type="entry name" value="DUF6663"/>
</dbReference>
<sequence>MTDERASDGDGIGDDARTDDDTRTDDIWRTDDRSADGRAATDDGTEEADAGDGDDRTADADRTADERRYRVLAAPEDGPVRLLDRQTFEPVVTAESGHDAPVADLRPGYLVDADLDWSSPDPTVRSLSVRRPTLYVFADDAEPMFDAARETWTEARTAGDSMNSRVTRNTDSEVNGVLYVFGEDPTNGIFEAFRDGTRPVEPLVDRVNEQEGSAPREVFVLRPEGGEFVVVTIALRKGGQFADTLRETYDATRPSEPLG</sequence>
<keyword evidence="3" id="KW-1185">Reference proteome</keyword>
<feature type="region of interest" description="Disordered" evidence="1">
    <location>
        <begin position="1"/>
        <end position="76"/>
    </location>
</feature>